<feature type="region of interest" description="Disordered" evidence="1">
    <location>
        <begin position="91"/>
        <end position="135"/>
    </location>
</feature>
<protein>
    <submittedName>
        <fullName evidence="2">Uncharacterized protein</fullName>
    </submittedName>
</protein>
<dbReference type="AlphaFoldDB" id="A0A9P6NI97"/>
<evidence type="ECO:0000313" key="2">
    <source>
        <dbReference type="EMBL" id="KAG0146489.1"/>
    </source>
</evidence>
<sequence length="320" mass="36903">MVGLTILQNRRNFLRRARTHDSLLSNESFACHGLPNDEFPEYVAYASQPQPQSTRRHHNGFYDDYYAAPTPVAHQRFDFYKVPDTPKHVLERESSYDASENSRRAQRRKGRLFEDGYFPTTNINNPSSYTRRSGMTDLSNDIQRYISPSTRSHRSGSCPEVCDFGSQARRGYGRGAIDYNMVINDTDMQQGSSHAHRHAPYQANHLQQTVKRENNSAQQHEPLDSFNLADCRLSQICSADELGEIPGEGSQDYHQSTRFGTGRHGPENIFMDFGDTEEDPYYSIPDSASYQPLQQNYAYQFSSSRRNYPTYRSLHQTRFY</sequence>
<reference evidence="2" key="1">
    <citation type="submission" date="2013-11" db="EMBL/GenBank/DDBJ databases">
        <title>Genome sequence of the fusiform rust pathogen reveals effectors for host alternation and coevolution with pine.</title>
        <authorList>
            <consortium name="DOE Joint Genome Institute"/>
            <person name="Smith K."/>
            <person name="Pendleton A."/>
            <person name="Kubisiak T."/>
            <person name="Anderson C."/>
            <person name="Salamov A."/>
            <person name="Aerts A."/>
            <person name="Riley R."/>
            <person name="Clum A."/>
            <person name="Lindquist E."/>
            <person name="Ence D."/>
            <person name="Campbell M."/>
            <person name="Kronenberg Z."/>
            <person name="Feau N."/>
            <person name="Dhillon B."/>
            <person name="Hamelin R."/>
            <person name="Burleigh J."/>
            <person name="Smith J."/>
            <person name="Yandell M."/>
            <person name="Nelson C."/>
            <person name="Grigoriev I."/>
            <person name="Davis J."/>
        </authorList>
    </citation>
    <scope>NUCLEOTIDE SEQUENCE</scope>
    <source>
        <strain evidence="2">G11</strain>
    </source>
</reference>
<accession>A0A9P6NI97</accession>
<organism evidence="2 3">
    <name type="scientific">Cronartium quercuum f. sp. fusiforme G11</name>
    <dbReference type="NCBI Taxonomy" id="708437"/>
    <lineage>
        <taxon>Eukaryota</taxon>
        <taxon>Fungi</taxon>
        <taxon>Dikarya</taxon>
        <taxon>Basidiomycota</taxon>
        <taxon>Pucciniomycotina</taxon>
        <taxon>Pucciniomycetes</taxon>
        <taxon>Pucciniales</taxon>
        <taxon>Coleosporiaceae</taxon>
        <taxon>Cronartium</taxon>
    </lineage>
</organism>
<feature type="compositionally biased region" description="Basic and acidic residues" evidence="1">
    <location>
        <begin position="91"/>
        <end position="103"/>
    </location>
</feature>
<name>A0A9P6NI97_9BASI</name>
<proteinExistence type="predicted"/>
<dbReference type="Proteomes" id="UP000886653">
    <property type="component" value="Unassembled WGS sequence"/>
</dbReference>
<feature type="compositionally biased region" description="Polar residues" evidence="1">
    <location>
        <begin position="119"/>
        <end position="135"/>
    </location>
</feature>
<evidence type="ECO:0000256" key="1">
    <source>
        <dbReference type="SAM" id="MobiDB-lite"/>
    </source>
</evidence>
<evidence type="ECO:0000313" key="3">
    <source>
        <dbReference type="Proteomes" id="UP000886653"/>
    </source>
</evidence>
<comment type="caution">
    <text evidence="2">The sequence shown here is derived from an EMBL/GenBank/DDBJ whole genome shotgun (WGS) entry which is preliminary data.</text>
</comment>
<gene>
    <name evidence="2" type="ORF">CROQUDRAFT_657296</name>
</gene>
<dbReference type="EMBL" id="MU167260">
    <property type="protein sequence ID" value="KAG0146489.1"/>
    <property type="molecule type" value="Genomic_DNA"/>
</dbReference>
<feature type="region of interest" description="Disordered" evidence="1">
    <location>
        <begin position="247"/>
        <end position="267"/>
    </location>
</feature>
<keyword evidence="3" id="KW-1185">Reference proteome</keyword>